<dbReference type="PANTHER" id="PTHR43690:SF17">
    <property type="entry name" value="PROTEIN YHJJ"/>
    <property type="match status" value="1"/>
</dbReference>
<evidence type="ECO:0000256" key="4">
    <source>
        <dbReference type="ARBA" id="ARBA00022833"/>
    </source>
</evidence>
<dbReference type="PANTHER" id="PTHR43690">
    <property type="entry name" value="NARDILYSIN"/>
    <property type="match status" value="1"/>
</dbReference>
<gene>
    <name evidence="8" type="ORF">KC640_02685</name>
</gene>
<dbReference type="InterPro" id="IPR011249">
    <property type="entry name" value="Metalloenz_LuxS/M16"/>
</dbReference>
<dbReference type="InterPro" id="IPR011765">
    <property type="entry name" value="Pept_M16_N"/>
</dbReference>
<feature type="domain" description="Peptidase M16 C-terminal" evidence="7">
    <location>
        <begin position="189"/>
        <end position="341"/>
    </location>
</feature>
<dbReference type="InterPro" id="IPR050626">
    <property type="entry name" value="Peptidase_M16"/>
</dbReference>
<dbReference type="AlphaFoldDB" id="A0A955L0L6"/>
<dbReference type="GO" id="GO:0008237">
    <property type="term" value="F:metallopeptidase activity"/>
    <property type="evidence" value="ECO:0007669"/>
    <property type="project" value="UniProtKB-KW"/>
</dbReference>
<reference evidence="8" key="2">
    <citation type="journal article" date="2021" name="Microbiome">
        <title>Successional dynamics and alternative stable states in a saline activated sludge microbial community over 9 years.</title>
        <authorList>
            <person name="Wang Y."/>
            <person name="Ye J."/>
            <person name="Ju F."/>
            <person name="Liu L."/>
            <person name="Boyd J.A."/>
            <person name="Deng Y."/>
            <person name="Parks D.H."/>
            <person name="Jiang X."/>
            <person name="Yin X."/>
            <person name="Woodcroft B.J."/>
            <person name="Tyson G.W."/>
            <person name="Hugenholtz P."/>
            <person name="Polz M.F."/>
            <person name="Zhang T."/>
        </authorList>
    </citation>
    <scope>NUCLEOTIDE SEQUENCE</scope>
    <source>
        <strain evidence="8">HKST-UBA12</strain>
    </source>
</reference>
<evidence type="ECO:0000256" key="2">
    <source>
        <dbReference type="ARBA" id="ARBA00022670"/>
    </source>
</evidence>
<keyword evidence="2" id="KW-0645">Protease</keyword>
<evidence type="ECO:0000259" key="6">
    <source>
        <dbReference type="Pfam" id="PF00675"/>
    </source>
</evidence>
<comment type="similarity">
    <text evidence="1">Belongs to the peptidase M16 family.</text>
</comment>
<protein>
    <submittedName>
        <fullName evidence="8">Insulinase family protein</fullName>
    </submittedName>
</protein>
<sequence length="458" mass="54014">MKLIKQSRDIQYKSTTYEYLLKNGVRVLETVKPESTDFDISVVLKAGSFYETQLRVPQGTAHFLEHMLTRPNKKFKTQVELNNFTYGNKSRPSFYPNAGTSKRFVYHYAHGQYKAAERMIQYLASGLDYPVRDFSKYIEKERQIILGEIQRKDDPSKDTRLNFDKFFWGEDFPEFAQRVLGTEQSVNEISVDHLVKFWQQLYVANNVVIAIQSPQKLAGELKKLVQSLATIFPARPTEVKEKWGGLRAEHKYRHFRYDPAQGVFLSLNYFYELPPRDQKMDYEKDLKFLLLSDFFYKIGHDYLREQNGLIYDPSSFNERILFNFKDRGFSLSCSLENLETVFAKLDHMLSTYWREFLNSVDGKRWFAGVVSKYIFRRAKYFDSDYAEDLATEVLDGEDYAYDVRQSIKAAKKITLSEFTDFVGDFLKIPMGLWLVSPYKDEEIIPIYEKSKLYEMYKE</sequence>
<dbReference type="InterPro" id="IPR007863">
    <property type="entry name" value="Peptidase_M16_C"/>
</dbReference>
<dbReference type="Gene3D" id="3.30.830.10">
    <property type="entry name" value="Metalloenzyme, LuxS/M16 peptidase-like"/>
    <property type="match status" value="1"/>
</dbReference>
<dbReference type="SUPFAM" id="SSF63411">
    <property type="entry name" value="LuxS/MPP-like metallohydrolase"/>
    <property type="match status" value="2"/>
</dbReference>
<name>A0A955L0L6_9BACT</name>
<keyword evidence="3" id="KW-0378">Hydrolase</keyword>
<dbReference type="EMBL" id="JAGQLI010000137">
    <property type="protein sequence ID" value="MCA9379310.1"/>
    <property type="molecule type" value="Genomic_DNA"/>
</dbReference>
<dbReference type="GO" id="GO:0006508">
    <property type="term" value="P:proteolysis"/>
    <property type="evidence" value="ECO:0007669"/>
    <property type="project" value="UniProtKB-KW"/>
</dbReference>
<accession>A0A955L0L6</accession>
<dbReference type="Pfam" id="PF00675">
    <property type="entry name" value="Peptidase_M16"/>
    <property type="match status" value="1"/>
</dbReference>
<feature type="domain" description="Peptidase M16 N-terminal" evidence="6">
    <location>
        <begin position="32"/>
        <end position="154"/>
    </location>
</feature>
<evidence type="ECO:0000256" key="3">
    <source>
        <dbReference type="ARBA" id="ARBA00022801"/>
    </source>
</evidence>
<organism evidence="8 9">
    <name type="scientific">Candidatus Dojkabacteria bacterium</name>
    <dbReference type="NCBI Taxonomy" id="2099670"/>
    <lineage>
        <taxon>Bacteria</taxon>
        <taxon>Candidatus Dojkabacteria</taxon>
    </lineage>
</organism>
<dbReference type="Proteomes" id="UP000760819">
    <property type="component" value="Unassembled WGS sequence"/>
</dbReference>
<keyword evidence="4" id="KW-0862">Zinc</keyword>
<evidence type="ECO:0000259" key="7">
    <source>
        <dbReference type="Pfam" id="PF05193"/>
    </source>
</evidence>
<keyword evidence="5" id="KW-0482">Metalloprotease</keyword>
<evidence type="ECO:0000256" key="5">
    <source>
        <dbReference type="ARBA" id="ARBA00023049"/>
    </source>
</evidence>
<comment type="caution">
    <text evidence="8">The sequence shown here is derived from an EMBL/GenBank/DDBJ whole genome shotgun (WGS) entry which is preliminary data.</text>
</comment>
<dbReference type="GO" id="GO:0046872">
    <property type="term" value="F:metal ion binding"/>
    <property type="evidence" value="ECO:0007669"/>
    <property type="project" value="InterPro"/>
</dbReference>
<reference evidence="8" key="1">
    <citation type="submission" date="2020-04" db="EMBL/GenBank/DDBJ databases">
        <authorList>
            <person name="Zhang T."/>
        </authorList>
    </citation>
    <scope>NUCLEOTIDE SEQUENCE</scope>
    <source>
        <strain evidence="8">HKST-UBA12</strain>
    </source>
</reference>
<evidence type="ECO:0000256" key="1">
    <source>
        <dbReference type="ARBA" id="ARBA00007261"/>
    </source>
</evidence>
<evidence type="ECO:0000313" key="9">
    <source>
        <dbReference type="Proteomes" id="UP000760819"/>
    </source>
</evidence>
<dbReference type="Pfam" id="PF05193">
    <property type="entry name" value="Peptidase_M16_C"/>
    <property type="match status" value="1"/>
</dbReference>
<evidence type="ECO:0000313" key="8">
    <source>
        <dbReference type="EMBL" id="MCA9379310.1"/>
    </source>
</evidence>
<proteinExistence type="inferred from homology"/>